<dbReference type="PROSITE" id="PS50893">
    <property type="entry name" value="ABC_TRANSPORTER_2"/>
    <property type="match status" value="1"/>
</dbReference>
<keyword evidence="5" id="KW-0029">Amino-acid transport</keyword>
<dbReference type="AlphaFoldDB" id="A0A0F9UHW2"/>
<dbReference type="Gene3D" id="3.40.50.300">
    <property type="entry name" value="P-loop containing nucleotide triphosphate hydrolases"/>
    <property type="match status" value="1"/>
</dbReference>
<dbReference type="GO" id="GO:0016887">
    <property type="term" value="F:ATP hydrolysis activity"/>
    <property type="evidence" value="ECO:0007669"/>
    <property type="project" value="InterPro"/>
</dbReference>
<dbReference type="InterPro" id="IPR027417">
    <property type="entry name" value="P-loop_NTPase"/>
</dbReference>
<evidence type="ECO:0000256" key="1">
    <source>
        <dbReference type="ARBA" id="ARBA00005417"/>
    </source>
</evidence>
<comment type="similarity">
    <text evidence="1">Belongs to the ABC transporter superfamily.</text>
</comment>
<dbReference type="EMBL" id="LAZR01000983">
    <property type="protein sequence ID" value="KKN53198.1"/>
    <property type="molecule type" value="Genomic_DNA"/>
</dbReference>
<sequence length="241" mass="25797">MSGVLNVTDLKTGYGKQEIVHGISITAQPGHITCVFGPNGSGKSTVIKGIAGLLPPWAGKITLGDADLTGLPVHEMVRKGIVMMPQGGGVFPRFSVMENLRMGGYSLKDTREVDDRIETLIADYPNLQRRRNVAAGSLSGGEQMMVAIARALVPNPAFVMLDEPSAGLSPALVNETMDRVLALRERGVGVIMIEQNIREALPVADSVYIFAGGKNKFSGTRDDIRSDEHLMSIYMGGTVSE</sequence>
<dbReference type="PANTHER" id="PTHR43820:SF4">
    <property type="entry name" value="HIGH-AFFINITY BRANCHED-CHAIN AMINO ACID TRANSPORT ATP-BINDING PROTEIN LIVF"/>
    <property type="match status" value="1"/>
</dbReference>
<dbReference type="InterPro" id="IPR003593">
    <property type="entry name" value="AAA+_ATPase"/>
</dbReference>
<accession>A0A0F9UHW2</accession>
<organism evidence="7">
    <name type="scientific">marine sediment metagenome</name>
    <dbReference type="NCBI Taxonomy" id="412755"/>
    <lineage>
        <taxon>unclassified sequences</taxon>
        <taxon>metagenomes</taxon>
        <taxon>ecological metagenomes</taxon>
    </lineage>
</organism>
<evidence type="ECO:0000256" key="2">
    <source>
        <dbReference type="ARBA" id="ARBA00022448"/>
    </source>
</evidence>
<keyword evidence="4" id="KW-0067">ATP-binding</keyword>
<dbReference type="GO" id="GO:0015807">
    <property type="term" value="P:L-amino acid transport"/>
    <property type="evidence" value="ECO:0007669"/>
    <property type="project" value="TreeGrafter"/>
</dbReference>
<evidence type="ECO:0000256" key="3">
    <source>
        <dbReference type="ARBA" id="ARBA00022741"/>
    </source>
</evidence>
<protein>
    <recommendedName>
        <fullName evidence="6">ABC transporter domain-containing protein</fullName>
    </recommendedName>
</protein>
<reference evidence="7" key="1">
    <citation type="journal article" date="2015" name="Nature">
        <title>Complex archaea that bridge the gap between prokaryotes and eukaryotes.</title>
        <authorList>
            <person name="Spang A."/>
            <person name="Saw J.H."/>
            <person name="Jorgensen S.L."/>
            <person name="Zaremba-Niedzwiedzka K."/>
            <person name="Martijn J."/>
            <person name="Lind A.E."/>
            <person name="van Eijk R."/>
            <person name="Schleper C."/>
            <person name="Guy L."/>
            <person name="Ettema T.J."/>
        </authorList>
    </citation>
    <scope>NUCLEOTIDE SEQUENCE</scope>
</reference>
<dbReference type="GO" id="GO:0005524">
    <property type="term" value="F:ATP binding"/>
    <property type="evidence" value="ECO:0007669"/>
    <property type="project" value="UniProtKB-KW"/>
</dbReference>
<dbReference type="InterPro" id="IPR017871">
    <property type="entry name" value="ABC_transporter-like_CS"/>
</dbReference>
<gene>
    <name evidence="7" type="ORF">LCGC14_0604780</name>
</gene>
<dbReference type="GO" id="GO:0015658">
    <property type="term" value="F:branched-chain amino acid transmembrane transporter activity"/>
    <property type="evidence" value="ECO:0007669"/>
    <property type="project" value="TreeGrafter"/>
</dbReference>
<dbReference type="PANTHER" id="PTHR43820">
    <property type="entry name" value="HIGH-AFFINITY BRANCHED-CHAIN AMINO ACID TRANSPORT ATP-BINDING PROTEIN LIVF"/>
    <property type="match status" value="1"/>
</dbReference>
<evidence type="ECO:0000256" key="4">
    <source>
        <dbReference type="ARBA" id="ARBA00022840"/>
    </source>
</evidence>
<evidence type="ECO:0000259" key="6">
    <source>
        <dbReference type="PROSITE" id="PS50893"/>
    </source>
</evidence>
<name>A0A0F9UHW2_9ZZZZ</name>
<proteinExistence type="inferred from homology"/>
<feature type="domain" description="ABC transporter" evidence="6">
    <location>
        <begin position="5"/>
        <end position="237"/>
    </location>
</feature>
<dbReference type="Pfam" id="PF00005">
    <property type="entry name" value="ABC_tran"/>
    <property type="match status" value="1"/>
</dbReference>
<evidence type="ECO:0000313" key="7">
    <source>
        <dbReference type="EMBL" id="KKN53198.1"/>
    </source>
</evidence>
<evidence type="ECO:0000256" key="5">
    <source>
        <dbReference type="ARBA" id="ARBA00022970"/>
    </source>
</evidence>
<keyword evidence="2" id="KW-0813">Transport</keyword>
<dbReference type="SMART" id="SM00382">
    <property type="entry name" value="AAA"/>
    <property type="match status" value="1"/>
</dbReference>
<keyword evidence="3" id="KW-0547">Nucleotide-binding</keyword>
<dbReference type="CDD" id="cd03224">
    <property type="entry name" value="ABC_TM1139_LivF_branched"/>
    <property type="match status" value="1"/>
</dbReference>
<dbReference type="SUPFAM" id="SSF52540">
    <property type="entry name" value="P-loop containing nucleoside triphosphate hydrolases"/>
    <property type="match status" value="1"/>
</dbReference>
<dbReference type="PROSITE" id="PS00211">
    <property type="entry name" value="ABC_TRANSPORTER_1"/>
    <property type="match status" value="1"/>
</dbReference>
<comment type="caution">
    <text evidence="7">The sequence shown here is derived from an EMBL/GenBank/DDBJ whole genome shotgun (WGS) entry which is preliminary data.</text>
</comment>
<dbReference type="InterPro" id="IPR052156">
    <property type="entry name" value="BCAA_Transport_ATP-bd_LivF"/>
</dbReference>
<dbReference type="InterPro" id="IPR003439">
    <property type="entry name" value="ABC_transporter-like_ATP-bd"/>
</dbReference>